<accession>A0AAU0F659</accession>
<evidence type="ECO:0000313" key="2">
    <source>
        <dbReference type="EMBL" id="WOC53144.1"/>
    </source>
</evidence>
<evidence type="ECO:0000256" key="1">
    <source>
        <dbReference type="SAM" id="SignalP"/>
    </source>
</evidence>
<dbReference type="KEGG" id="bpor:BPO_p0061"/>
<dbReference type="RefSeq" id="WP_327985361.1">
    <property type="nucleotide sequence ID" value="NZ_CP136427.1"/>
</dbReference>
<protein>
    <submittedName>
        <fullName evidence="2">Uncharacterized protein</fullName>
    </submittedName>
</protein>
<dbReference type="AlphaFoldDB" id="A0AAU0F659"/>
<geneLocation type="plasmid" evidence="2 3">
    <name>pQD2021</name>
</geneLocation>
<organism evidence="2 3">
    <name type="scientific">Bergeyella porcorum</name>
    <dbReference type="NCBI Taxonomy" id="1735111"/>
    <lineage>
        <taxon>Bacteria</taxon>
        <taxon>Pseudomonadati</taxon>
        <taxon>Bacteroidota</taxon>
        <taxon>Flavobacteriia</taxon>
        <taxon>Flavobacteriales</taxon>
        <taxon>Weeksellaceae</taxon>
        <taxon>Bergeyella</taxon>
    </lineage>
</organism>
<name>A0AAU0F659_9FLAO</name>
<dbReference type="EMBL" id="CP136427">
    <property type="protein sequence ID" value="WOC53144.1"/>
    <property type="molecule type" value="Genomic_DNA"/>
</dbReference>
<sequence length="111" mass="11994">MKKIFSILLLLLGITLGFAQTLITQDNTDGVTGSGSKAQISQYTAKGISITWDANDSKYAFDSQELTKLPKDQYPSVKNADGTAVLVPYKAVVNGKDDLSPPKSPLPNKKY</sequence>
<gene>
    <name evidence="2" type="ORF">BPO_p0061</name>
</gene>
<feature type="signal peptide" evidence="1">
    <location>
        <begin position="1"/>
        <end position="19"/>
    </location>
</feature>
<evidence type="ECO:0000313" key="3">
    <source>
        <dbReference type="Proteomes" id="UP001432059"/>
    </source>
</evidence>
<proteinExistence type="predicted"/>
<keyword evidence="2" id="KW-0614">Plasmid</keyword>
<keyword evidence="1" id="KW-0732">Signal</keyword>
<feature type="chain" id="PRO_5043950269" evidence="1">
    <location>
        <begin position="20"/>
        <end position="111"/>
    </location>
</feature>
<dbReference type="Proteomes" id="UP001432059">
    <property type="component" value="Plasmid pQD2021"/>
</dbReference>
<keyword evidence="3" id="KW-1185">Reference proteome</keyword>
<reference evidence="2" key="1">
    <citation type="submission" date="2023-10" db="EMBL/GenBank/DDBJ databases">
        <title>Characterization and whole genome sequencing of a novel strain of Bergeyella porcorum QD2021 isolated from pig.</title>
        <authorList>
            <person name="Liu G."/>
            <person name="Chen C."/>
            <person name="Han X."/>
        </authorList>
    </citation>
    <scope>NUCLEOTIDE SEQUENCE</scope>
    <source>
        <strain evidence="2">QD2021</strain>
        <plasmid evidence="2">pQD2021</plasmid>
    </source>
</reference>